<dbReference type="AlphaFoldDB" id="A0A8H3EG53"/>
<gene>
    <name evidence="1" type="ORF">GOMPHAMPRED_002893</name>
</gene>
<reference evidence="1" key="1">
    <citation type="submission" date="2021-03" db="EMBL/GenBank/DDBJ databases">
        <authorList>
            <person name="Tagirdzhanova G."/>
        </authorList>
    </citation>
    <scope>NUCLEOTIDE SEQUENCE</scope>
</reference>
<proteinExistence type="predicted"/>
<accession>A0A8H3EG53</accession>
<dbReference type="EMBL" id="CAJPDQ010000002">
    <property type="protein sequence ID" value="CAF9904608.1"/>
    <property type="molecule type" value="Genomic_DNA"/>
</dbReference>
<protein>
    <submittedName>
        <fullName evidence="1">Uncharacterized protein</fullName>
    </submittedName>
</protein>
<comment type="caution">
    <text evidence="1">The sequence shown here is derived from an EMBL/GenBank/DDBJ whole genome shotgun (WGS) entry which is preliminary data.</text>
</comment>
<sequence>MAQGGAHYREDCKTAMIRYEQRGNSDAYFRWRENILNLAESKRSYQHGPMDEQGRNLYLFSAYRDWVGAEFDDAVAVEAESKQQFDITNRWQHDQQIIVSLGEPVSYLEKLAEDAKKDVPSSRSKIIPPTITMAKGSY</sequence>
<evidence type="ECO:0000313" key="1">
    <source>
        <dbReference type="EMBL" id="CAF9904608.1"/>
    </source>
</evidence>
<dbReference type="Proteomes" id="UP000664169">
    <property type="component" value="Unassembled WGS sequence"/>
</dbReference>
<organism evidence="1 2">
    <name type="scientific">Gomphillus americanus</name>
    <dbReference type="NCBI Taxonomy" id="1940652"/>
    <lineage>
        <taxon>Eukaryota</taxon>
        <taxon>Fungi</taxon>
        <taxon>Dikarya</taxon>
        <taxon>Ascomycota</taxon>
        <taxon>Pezizomycotina</taxon>
        <taxon>Lecanoromycetes</taxon>
        <taxon>OSLEUM clade</taxon>
        <taxon>Ostropomycetidae</taxon>
        <taxon>Ostropales</taxon>
        <taxon>Graphidaceae</taxon>
        <taxon>Gomphilloideae</taxon>
        <taxon>Gomphillus</taxon>
    </lineage>
</organism>
<name>A0A8H3EG53_9LECA</name>
<keyword evidence="2" id="KW-1185">Reference proteome</keyword>
<evidence type="ECO:0000313" key="2">
    <source>
        <dbReference type="Proteomes" id="UP000664169"/>
    </source>
</evidence>